<dbReference type="GO" id="GO:0008270">
    <property type="term" value="F:zinc ion binding"/>
    <property type="evidence" value="ECO:0007669"/>
    <property type="project" value="UniProtKB-KW"/>
</dbReference>
<dbReference type="InterPro" id="IPR036236">
    <property type="entry name" value="Znf_C2H2_sf"/>
</dbReference>
<reference evidence="8" key="1">
    <citation type="submission" date="2022-11" db="EMBL/GenBank/DDBJ databases">
        <authorList>
            <person name="Kikuchi T."/>
        </authorList>
    </citation>
    <scope>NUCLEOTIDE SEQUENCE</scope>
    <source>
        <strain evidence="8">PS1010</strain>
    </source>
</reference>
<dbReference type="PROSITE" id="PS00028">
    <property type="entry name" value="ZINC_FINGER_C2H2_1"/>
    <property type="match status" value="2"/>
</dbReference>
<evidence type="ECO:0000256" key="4">
    <source>
        <dbReference type="ARBA" id="ARBA00022833"/>
    </source>
</evidence>
<sequence>MSIAGPSGTSIQYYTTGRGKNPKCVTILKCPENSNTSKKVSWECKICHKDLSSKRSYSEHMNVHNKKRPFQCDNCEYAAASQMTLHRHKLRNHTPKTEWGYRCPYCDEAYMEPAGYQQHVQHRHRGHSATYGCPFTFCKFFSKSQRHFREHLFKHESSDQSDGAMIPCTNFPSHQLVRYLINDECGYGYERKFKKVLVRSSQQTQQFPRTIRIAPRYQLANTTNGPKFIQIQQITPLRKIIKLNIPQQQQQGNSDYSNKHIEEEEDDEGPPILDKQIEKPKVYEEFRESEMEEEEIEEQMEEEEVPLFPNGFIEEELD</sequence>
<keyword evidence="4" id="KW-0862">Zinc</keyword>
<dbReference type="SUPFAM" id="SSF57667">
    <property type="entry name" value="beta-beta-alpha zinc fingers"/>
    <property type="match status" value="1"/>
</dbReference>
<comment type="caution">
    <text evidence="8">The sequence shown here is derived from an EMBL/GenBank/DDBJ whole genome shotgun (WGS) entry which is preliminary data.</text>
</comment>
<dbReference type="PANTHER" id="PTHR24379">
    <property type="entry name" value="KRAB AND ZINC FINGER DOMAIN-CONTAINING"/>
    <property type="match status" value="1"/>
</dbReference>
<dbReference type="PANTHER" id="PTHR24379:SF121">
    <property type="entry name" value="C2H2-TYPE DOMAIN-CONTAINING PROTEIN"/>
    <property type="match status" value="1"/>
</dbReference>
<dbReference type="PROSITE" id="PS50157">
    <property type="entry name" value="ZINC_FINGER_C2H2_2"/>
    <property type="match status" value="3"/>
</dbReference>
<evidence type="ECO:0000256" key="1">
    <source>
        <dbReference type="ARBA" id="ARBA00022723"/>
    </source>
</evidence>
<dbReference type="EMBL" id="CANHGI010000005">
    <property type="protein sequence ID" value="CAI5450999.1"/>
    <property type="molecule type" value="Genomic_DNA"/>
</dbReference>
<keyword evidence="9" id="KW-1185">Reference proteome</keyword>
<evidence type="ECO:0000313" key="8">
    <source>
        <dbReference type="EMBL" id="CAI5450999.1"/>
    </source>
</evidence>
<keyword evidence="2" id="KW-0677">Repeat</keyword>
<gene>
    <name evidence="8" type="ORF">CAMP_LOCUS13636</name>
</gene>
<feature type="compositionally biased region" description="Acidic residues" evidence="6">
    <location>
        <begin position="290"/>
        <end position="305"/>
    </location>
</feature>
<dbReference type="SMART" id="SM00355">
    <property type="entry name" value="ZnF_C2H2"/>
    <property type="match status" value="4"/>
</dbReference>
<dbReference type="OrthoDB" id="6077919at2759"/>
<name>A0A9P1N5W8_9PELO</name>
<evidence type="ECO:0000256" key="6">
    <source>
        <dbReference type="SAM" id="MobiDB-lite"/>
    </source>
</evidence>
<evidence type="ECO:0000256" key="2">
    <source>
        <dbReference type="ARBA" id="ARBA00022737"/>
    </source>
</evidence>
<keyword evidence="3 5" id="KW-0863">Zinc-finger</keyword>
<protein>
    <recommendedName>
        <fullName evidence="7">C2H2-type domain-containing protein</fullName>
    </recommendedName>
</protein>
<organism evidence="8 9">
    <name type="scientific">Caenorhabditis angaria</name>
    <dbReference type="NCBI Taxonomy" id="860376"/>
    <lineage>
        <taxon>Eukaryota</taxon>
        <taxon>Metazoa</taxon>
        <taxon>Ecdysozoa</taxon>
        <taxon>Nematoda</taxon>
        <taxon>Chromadorea</taxon>
        <taxon>Rhabditida</taxon>
        <taxon>Rhabditina</taxon>
        <taxon>Rhabditomorpha</taxon>
        <taxon>Rhabditoidea</taxon>
        <taxon>Rhabditidae</taxon>
        <taxon>Peloderinae</taxon>
        <taxon>Caenorhabditis</taxon>
    </lineage>
</organism>
<evidence type="ECO:0000259" key="7">
    <source>
        <dbReference type="PROSITE" id="PS50157"/>
    </source>
</evidence>
<feature type="domain" description="C2H2-type" evidence="7">
    <location>
        <begin position="101"/>
        <end position="129"/>
    </location>
</feature>
<keyword evidence="1" id="KW-0479">Metal-binding</keyword>
<accession>A0A9P1N5W8</accession>
<evidence type="ECO:0000313" key="9">
    <source>
        <dbReference type="Proteomes" id="UP001152747"/>
    </source>
</evidence>
<feature type="domain" description="C2H2-type" evidence="7">
    <location>
        <begin position="70"/>
        <end position="98"/>
    </location>
</feature>
<evidence type="ECO:0000256" key="5">
    <source>
        <dbReference type="PROSITE-ProRule" id="PRU00042"/>
    </source>
</evidence>
<proteinExistence type="predicted"/>
<dbReference type="InterPro" id="IPR013087">
    <property type="entry name" value="Znf_C2H2_type"/>
</dbReference>
<dbReference type="Proteomes" id="UP001152747">
    <property type="component" value="Unassembled WGS sequence"/>
</dbReference>
<feature type="domain" description="C2H2-type" evidence="7">
    <location>
        <begin position="42"/>
        <end position="69"/>
    </location>
</feature>
<evidence type="ECO:0000256" key="3">
    <source>
        <dbReference type="ARBA" id="ARBA00022771"/>
    </source>
</evidence>
<dbReference type="Gene3D" id="3.30.160.60">
    <property type="entry name" value="Classic Zinc Finger"/>
    <property type="match status" value="1"/>
</dbReference>
<dbReference type="AlphaFoldDB" id="A0A9P1N5W8"/>
<feature type="region of interest" description="Disordered" evidence="6">
    <location>
        <begin position="261"/>
        <end position="318"/>
    </location>
</feature>
<feature type="compositionally biased region" description="Basic and acidic residues" evidence="6">
    <location>
        <begin position="275"/>
        <end position="289"/>
    </location>
</feature>